<dbReference type="InterPro" id="IPR011990">
    <property type="entry name" value="TPR-like_helical_dom_sf"/>
</dbReference>
<evidence type="ECO:0000256" key="1">
    <source>
        <dbReference type="ARBA" id="ARBA00022737"/>
    </source>
</evidence>
<keyword evidence="1" id="KW-0677">Repeat</keyword>
<proteinExistence type="predicted"/>
<dbReference type="EMBL" id="JAGHQM010000707">
    <property type="protein sequence ID" value="KAH0558898.1"/>
    <property type="molecule type" value="Genomic_DNA"/>
</dbReference>
<sequence>MARGRMTEVWGLCEIYLPHVLAFYERYLELTRDTPLKVLYKLVELFYSCAWYLFEREHFVFCIALAETAETAYQSTDLQDEGLLLADIYTVQCAIHNETSKAVIATSYAKKAHEIRERAVIAKVLEEDHPNRANSFMNLGVCIANDDIQEALRLHNIAIKIREGSSRFTESQVQGLSLNYLNIGRCRWMVGELEKAAKSFEKSFSIIKVREAITGLRFAQSAWAMWALQDILGPTHHKTAASYYKVAWFLHKRKDYNRSIELLQLTLKVHEEKERVDIRPELARTKYKLSQVLYDAGFQEESQAMKMSAQNLRKELVGKEPDKENVEGSYDTLVAYFYR</sequence>
<dbReference type="PANTHER" id="PTHR45641">
    <property type="entry name" value="TETRATRICOPEPTIDE REPEAT PROTEIN (AFU_ORTHOLOGUE AFUA_6G03870)"/>
    <property type="match status" value="1"/>
</dbReference>
<keyword evidence="4" id="KW-1185">Reference proteome</keyword>
<dbReference type="AlphaFoldDB" id="A0A9P8LAS8"/>
<dbReference type="Proteomes" id="UP000750711">
    <property type="component" value="Unassembled WGS sequence"/>
</dbReference>
<comment type="caution">
    <text evidence="3">The sequence shown here is derived from an EMBL/GenBank/DDBJ whole genome shotgun (WGS) entry which is preliminary data.</text>
</comment>
<accession>A0A9P8LAS8</accession>
<gene>
    <name evidence="3" type="ORF">GP486_004469</name>
</gene>
<dbReference type="SUPFAM" id="SSF48452">
    <property type="entry name" value="TPR-like"/>
    <property type="match status" value="1"/>
</dbReference>
<evidence type="ECO:0000313" key="4">
    <source>
        <dbReference type="Proteomes" id="UP000750711"/>
    </source>
</evidence>
<evidence type="ECO:0000256" key="2">
    <source>
        <dbReference type="ARBA" id="ARBA00022803"/>
    </source>
</evidence>
<protein>
    <submittedName>
        <fullName evidence="3">Uncharacterized protein</fullName>
    </submittedName>
</protein>
<dbReference type="Gene3D" id="1.25.40.10">
    <property type="entry name" value="Tetratricopeptide repeat domain"/>
    <property type="match status" value="2"/>
</dbReference>
<name>A0A9P8LAS8_9PEZI</name>
<organism evidence="3 4">
    <name type="scientific">Trichoglossum hirsutum</name>
    <dbReference type="NCBI Taxonomy" id="265104"/>
    <lineage>
        <taxon>Eukaryota</taxon>
        <taxon>Fungi</taxon>
        <taxon>Dikarya</taxon>
        <taxon>Ascomycota</taxon>
        <taxon>Pezizomycotina</taxon>
        <taxon>Geoglossomycetes</taxon>
        <taxon>Geoglossales</taxon>
        <taxon>Geoglossaceae</taxon>
        <taxon>Trichoglossum</taxon>
    </lineage>
</organism>
<keyword evidence="2" id="KW-0802">TPR repeat</keyword>
<dbReference type="PANTHER" id="PTHR45641:SF19">
    <property type="entry name" value="NEPHROCYSTIN-3"/>
    <property type="match status" value="1"/>
</dbReference>
<reference evidence="3" key="1">
    <citation type="submission" date="2021-03" db="EMBL/GenBank/DDBJ databases">
        <title>Comparative genomics and phylogenomic investigation of the class Geoglossomycetes provide insights into ecological specialization and systematics.</title>
        <authorList>
            <person name="Melie T."/>
            <person name="Pirro S."/>
            <person name="Miller A.N."/>
            <person name="Quandt A."/>
        </authorList>
    </citation>
    <scope>NUCLEOTIDE SEQUENCE</scope>
    <source>
        <strain evidence="3">CAQ_001_2017</strain>
    </source>
</reference>
<evidence type="ECO:0000313" key="3">
    <source>
        <dbReference type="EMBL" id="KAH0558898.1"/>
    </source>
</evidence>